<dbReference type="EMBL" id="OW240914">
    <property type="protein sequence ID" value="CAH2276743.1"/>
    <property type="molecule type" value="Genomic_DNA"/>
</dbReference>
<proteinExistence type="predicted"/>
<feature type="non-terminal residue" evidence="1">
    <location>
        <position position="1"/>
    </location>
</feature>
<reference evidence="1" key="1">
    <citation type="submission" date="2022-03" db="EMBL/GenBank/DDBJ databases">
        <authorList>
            <person name="Alioto T."/>
            <person name="Alioto T."/>
            <person name="Gomez Garrido J."/>
        </authorList>
    </citation>
    <scope>NUCLEOTIDE SEQUENCE</scope>
</reference>
<sequence length="86" mass="9580">FTSSVCFAGVVRSPWRRISTNMEVFSLCATNQVLASGYVTLRDVAGKALRTSSPFADMMIAFELLRMRTGTWTTPGNQMNGKQLIW</sequence>
<name>A0AAD1RUJ4_PELCU</name>
<accession>A0AAD1RUJ4</accession>
<dbReference type="AlphaFoldDB" id="A0AAD1RUJ4"/>
<organism evidence="1 2">
    <name type="scientific">Pelobates cultripes</name>
    <name type="common">Western spadefoot toad</name>
    <dbReference type="NCBI Taxonomy" id="61616"/>
    <lineage>
        <taxon>Eukaryota</taxon>
        <taxon>Metazoa</taxon>
        <taxon>Chordata</taxon>
        <taxon>Craniata</taxon>
        <taxon>Vertebrata</taxon>
        <taxon>Euteleostomi</taxon>
        <taxon>Amphibia</taxon>
        <taxon>Batrachia</taxon>
        <taxon>Anura</taxon>
        <taxon>Pelobatoidea</taxon>
        <taxon>Pelobatidae</taxon>
        <taxon>Pelobates</taxon>
    </lineage>
</organism>
<evidence type="ECO:0000313" key="2">
    <source>
        <dbReference type="Proteomes" id="UP001295444"/>
    </source>
</evidence>
<keyword evidence="2" id="KW-1185">Reference proteome</keyword>
<protein>
    <submittedName>
        <fullName evidence="1">Uncharacterized protein</fullName>
    </submittedName>
</protein>
<evidence type="ECO:0000313" key="1">
    <source>
        <dbReference type="EMBL" id="CAH2276743.1"/>
    </source>
</evidence>
<gene>
    <name evidence="1" type="ORF">PECUL_23A022537</name>
</gene>
<dbReference type="Proteomes" id="UP001295444">
    <property type="component" value="Chromosome 03"/>
</dbReference>